<dbReference type="Proteomes" id="UP001302602">
    <property type="component" value="Unassembled WGS sequence"/>
</dbReference>
<evidence type="ECO:0008006" key="4">
    <source>
        <dbReference type="Google" id="ProtNLM"/>
    </source>
</evidence>
<evidence type="ECO:0000313" key="2">
    <source>
        <dbReference type="EMBL" id="KAK4123522.1"/>
    </source>
</evidence>
<reference evidence="2" key="1">
    <citation type="journal article" date="2023" name="Mol. Phylogenet. Evol.">
        <title>Genome-scale phylogeny and comparative genomics of the fungal order Sordariales.</title>
        <authorList>
            <person name="Hensen N."/>
            <person name="Bonometti L."/>
            <person name="Westerberg I."/>
            <person name="Brannstrom I.O."/>
            <person name="Guillou S."/>
            <person name="Cros-Aarteil S."/>
            <person name="Calhoun S."/>
            <person name="Haridas S."/>
            <person name="Kuo A."/>
            <person name="Mondo S."/>
            <person name="Pangilinan J."/>
            <person name="Riley R."/>
            <person name="LaButti K."/>
            <person name="Andreopoulos B."/>
            <person name="Lipzen A."/>
            <person name="Chen C."/>
            <person name="Yan M."/>
            <person name="Daum C."/>
            <person name="Ng V."/>
            <person name="Clum A."/>
            <person name="Steindorff A."/>
            <person name="Ohm R.A."/>
            <person name="Martin F."/>
            <person name="Silar P."/>
            <person name="Natvig D.O."/>
            <person name="Lalanne C."/>
            <person name="Gautier V."/>
            <person name="Ament-Velasquez S.L."/>
            <person name="Kruys A."/>
            <person name="Hutchinson M.I."/>
            <person name="Powell A.J."/>
            <person name="Barry K."/>
            <person name="Miller A.N."/>
            <person name="Grigoriev I.V."/>
            <person name="Debuchy R."/>
            <person name="Gladieux P."/>
            <person name="Hiltunen Thoren M."/>
            <person name="Johannesson H."/>
        </authorList>
    </citation>
    <scope>NUCLEOTIDE SEQUENCE</scope>
    <source>
        <strain evidence="2">CBS 731.68</strain>
    </source>
</reference>
<proteinExistence type="predicted"/>
<protein>
    <recommendedName>
        <fullName evidence="4">Secreted protein</fullName>
    </recommendedName>
</protein>
<accession>A0AAN6TZC9</accession>
<dbReference type="GeneID" id="87824022"/>
<organism evidence="2 3">
    <name type="scientific">Parathielavia appendiculata</name>
    <dbReference type="NCBI Taxonomy" id="2587402"/>
    <lineage>
        <taxon>Eukaryota</taxon>
        <taxon>Fungi</taxon>
        <taxon>Dikarya</taxon>
        <taxon>Ascomycota</taxon>
        <taxon>Pezizomycotina</taxon>
        <taxon>Sordariomycetes</taxon>
        <taxon>Sordariomycetidae</taxon>
        <taxon>Sordariales</taxon>
        <taxon>Chaetomiaceae</taxon>
        <taxon>Parathielavia</taxon>
    </lineage>
</organism>
<evidence type="ECO:0000256" key="1">
    <source>
        <dbReference type="SAM" id="SignalP"/>
    </source>
</evidence>
<comment type="caution">
    <text evidence="2">The sequence shown here is derived from an EMBL/GenBank/DDBJ whole genome shotgun (WGS) entry which is preliminary data.</text>
</comment>
<keyword evidence="3" id="KW-1185">Reference proteome</keyword>
<reference evidence="2" key="2">
    <citation type="submission" date="2023-05" db="EMBL/GenBank/DDBJ databases">
        <authorList>
            <consortium name="Lawrence Berkeley National Laboratory"/>
            <person name="Steindorff A."/>
            <person name="Hensen N."/>
            <person name="Bonometti L."/>
            <person name="Westerberg I."/>
            <person name="Brannstrom I.O."/>
            <person name="Guillou S."/>
            <person name="Cros-Aarteil S."/>
            <person name="Calhoun S."/>
            <person name="Haridas S."/>
            <person name="Kuo A."/>
            <person name="Mondo S."/>
            <person name="Pangilinan J."/>
            <person name="Riley R."/>
            <person name="Labutti K."/>
            <person name="Andreopoulos B."/>
            <person name="Lipzen A."/>
            <person name="Chen C."/>
            <person name="Yanf M."/>
            <person name="Daum C."/>
            <person name="Ng V."/>
            <person name="Clum A."/>
            <person name="Ohm R."/>
            <person name="Martin F."/>
            <person name="Silar P."/>
            <person name="Natvig D."/>
            <person name="Lalanne C."/>
            <person name="Gautier V."/>
            <person name="Ament-Velasquez S.L."/>
            <person name="Kruys A."/>
            <person name="Hutchinson M.I."/>
            <person name="Powell A.J."/>
            <person name="Barry K."/>
            <person name="Miller A.N."/>
            <person name="Grigoriev I.V."/>
            <person name="Debuchy R."/>
            <person name="Gladieux P."/>
            <person name="Thoren M.H."/>
            <person name="Johannesson H."/>
        </authorList>
    </citation>
    <scope>NUCLEOTIDE SEQUENCE</scope>
    <source>
        <strain evidence="2">CBS 731.68</strain>
    </source>
</reference>
<feature type="signal peptide" evidence="1">
    <location>
        <begin position="1"/>
        <end position="22"/>
    </location>
</feature>
<sequence length="112" mass="12073">MSTELWLHAVCVWLTISLGASGIERLPGPVKGDKVRSQRRNEGGCCRCVTVFSQLPVGQLGNFIEPKSCTTKEVRRLPVHQGAAEGGGGGQSGTFCPCLCARAKMPTPFRWN</sequence>
<evidence type="ECO:0000313" key="3">
    <source>
        <dbReference type="Proteomes" id="UP001302602"/>
    </source>
</evidence>
<feature type="chain" id="PRO_5043001013" description="Secreted protein" evidence="1">
    <location>
        <begin position="23"/>
        <end position="112"/>
    </location>
</feature>
<keyword evidence="1" id="KW-0732">Signal</keyword>
<dbReference type="AlphaFoldDB" id="A0AAN6TZC9"/>
<gene>
    <name evidence="2" type="ORF">N657DRAFT_412733</name>
</gene>
<dbReference type="RefSeq" id="XP_062647293.1">
    <property type="nucleotide sequence ID" value="XM_062787252.1"/>
</dbReference>
<dbReference type="EMBL" id="MU853228">
    <property type="protein sequence ID" value="KAK4123522.1"/>
    <property type="molecule type" value="Genomic_DNA"/>
</dbReference>
<name>A0AAN6TZC9_9PEZI</name>